<feature type="transmembrane region" description="Helical" evidence="1">
    <location>
        <begin position="35"/>
        <end position="59"/>
    </location>
</feature>
<evidence type="ECO:0000256" key="1">
    <source>
        <dbReference type="SAM" id="Phobius"/>
    </source>
</evidence>
<accession>X1QBT5</accession>
<protein>
    <submittedName>
        <fullName evidence="2">Uncharacterized protein</fullName>
    </submittedName>
</protein>
<feature type="transmembrane region" description="Helical" evidence="1">
    <location>
        <begin position="66"/>
        <end position="84"/>
    </location>
</feature>
<keyword evidence="1" id="KW-1133">Transmembrane helix</keyword>
<comment type="caution">
    <text evidence="2">The sequence shown here is derived from an EMBL/GenBank/DDBJ whole genome shotgun (WGS) entry which is preliminary data.</text>
</comment>
<reference evidence="2" key="1">
    <citation type="journal article" date="2014" name="Front. Microbiol.">
        <title>High frequency of phylogenetically diverse reductive dehalogenase-homologous genes in deep subseafloor sedimentary metagenomes.</title>
        <authorList>
            <person name="Kawai M."/>
            <person name="Futagami T."/>
            <person name="Toyoda A."/>
            <person name="Takaki Y."/>
            <person name="Nishi S."/>
            <person name="Hori S."/>
            <person name="Arai W."/>
            <person name="Tsubouchi T."/>
            <person name="Morono Y."/>
            <person name="Uchiyama I."/>
            <person name="Ito T."/>
            <person name="Fujiyama A."/>
            <person name="Inagaki F."/>
            <person name="Takami H."/>
        </authorList>
    </citation>
    <scope>NUCLEOTIDE SEQUENCE</scope>
    <source>
        <strain evidence="2">Expedition CK06-06</strain>
    </source>
</reference>
<evidence type="ECO:0000313" key="2">
    <source>
        <dbReference type="EMBL" id="GAI52266.1"/>
    </source>
</evidence>
<gene>
    <name evidence="2" type="ORF">S06H3_64327</name>
</gene>
<feature type="transmembrane region" description="Helical" evidence="1">
    <location>
        <begin position="96"/>
        <end position="116"/>
    </location>
</feature>
<sequence>ASYAIITMLALIGILPKWYKIGSWTTLGEAFPNGISTLGTAVGAFLFVIILTIIGLVFMKRFTWSYIPAFTAIFALAFLAFILGKLNTTALWGVTGVPYVIWAIILGLLISNLFGVPKWLKA</sequence>
<dbReference type="EMBL" id="BARV01042933">
    <property type="protein sequence ID" value="GAI52266.1"/>
    <property type="molecule type" value="Genomic_DNA"/>
</dbReference>
<name>X1QBT5_9ZZZZ</name>
<proteinExistence type="predicted"/>
<keyword evidence="1" id="KW-0812">Transmembrane</keyword>
<dbReference type="AlphaFoldDB" id="X1QBT5"/>
<feature type="non-terminal residue" evidence="2">
    <location>
        <position position="122"/>
    </location>
</feature>
<keyword evidence="1" id="KW-0472">Membrane</keyword>
<feature type="non-terminal residue" evidence="2">
    <location>
        <position position="1"/>
    </location>
</feature>
<organism evidence="2">
    <name type="scientific">marine sediment metagenome</name>
    <dbReference type="NCBI Taxonomy" id="412755"/>
    <lineage>
        <taxon>unclassified sequences</taxon>
        <taxon>metagenomes</taxon>
        <taxon>ecological metagenomes</taxon>
    </lineage>
</organism>